<protein>
    <submittedName>
        <fullName evidence="1">Uncharacterized protein</fullName>
    </submittedName>
</protein>
<accession>A0A1I2EX75</accession>
<dbReference type="EMBL" id="FONT01000007">
    <property type="protein sequence ID" value="SFE97379.1"/>
    <property type="molecule type" value="Genomic_DNA"/>
</dbReference>
<evidence type="ECO:0000313" key="2">
    <source>
        <dbReference type="Proteomes" id="UP000199516"/>
    </source>
</evidence>
<proteinExistence type="predicted"/>
<dbReference type="AlphaFoldDB" id="A0A1I2EX75"/>
<evidence type="ECO:0000313" key="1">
    <source>
        <dbReference type="EMBL" id="SFE97379.1"/>
    </source>
</evidence>
<organism evidence="1 2">
    <name type="scientific">Alteribacillus iranensis</name>
    <dbReference type="NCBI Taxonomy" id="930128"/>
    <lineage>
        <taxon>Bacteria</taxon>
        <taxon>Bacillati</taxon>
        <taxon>Bacillota</taxon>
        <taxon>Bacilli</taxon>
        <taxon>Bacillales</taxon>
        <taxon>Bacillaceae</taxon>
        <taxon>Alteribacillus</taxon>
    </lineage>
</organism>
<keyword evidence="2" id="KW-1185">Reference proteome</keyword>
<name>A0A1I2EX75_9BACI</name>
<sequence>MLNIEERVTVDTDEKTVLTKEDIDRLLEEIELWLDVRQKNKREKV</sequence>
<gene>
    <name evidence="1" type="ORF">SAMN05192532_10762</name>
</gene>
<dbReference type="Proteomes" id="UP000199516">
    <property type="component" value="Unassembled WGS sequence"/>
</dbReference>
<reference evidence="1 2" key="1">
    <citation type="submission" date="2016-10" db="EMBL/GenBank/DDBJ databases">
        <authorList>
            <person name="de Groot N.N."/>
        </authorList>
    </citation>
    <scope>NUCLEOTIDE SEQUENCE [LARGE SCALE GENOMIC DNA]</scope>
    <source>
        <strain evidence="1 2">DSM 23995</strain>
    </source>
</reference>